<feature type="compositionally biased region" description="Basic and acidic residues" evidence="4">
    <location>
        <begin position="37"/>
        <end position="47"/>
    </location>
</feature>
<keyword evidence="7" id="KW-1185">Reference proteome</keyword>
<protein>
    <submittedName>
        <fullName evidence="6">4Fe-4S dicluster domain-containing protein</fullName>
    </submittedName>
</protein>
<keyword evidence="2" id="KW-0408">Iron</keyword>
<dbReference type="PANTHER" id="PTHR43122">
    <property type="entry name" value="FERREDOXIN SUBUNIT OF PYRUVATE:FLAVODOXIN OXIDOREDUCTASE-RELATED"/>
    <property type="match status" value="1"/>
</dbReference>
<evidence type="ECO:0000256" key="4">
    <source>
        <dbReference type="SAM" id="MobiDB-lite"/>
    </source>
</evidence>
<gene>
    <name evidence="6" type="ORF">IPV69_26470</name>
</gene>
<evidence type="ECO:0000256" key="3">
    <source>
        <dbReference type="ARBA" id="ARBA00023014"/>
    </source>
</evidence>
<name>A0A7M2WY07_9BACT</name>
<keyword evidence="3" id="KW-0411">Iron-sulfur</keyword>
<dbReference type="Pfam" id="PF12838">
    <property type="entry name" value="Fer4_7"/>
    <property type="match status" value="1"/>
</dbReference>
<evidence type="ECO:0000313" key="6">
    <source>
        <dbReference type="EMBL" id="QOV89691.1"/>
    </source>
</evidence>
<dbReference type="SUPFAM" id="SSF54862">
    <property type="entry name" value="4Fe-4S ferredoxins"/>
    <property type="match status" value="1"/>
</dbReference>
<feature type="region of interest" description="Disordered" evidence="4">
    <location>
        <begin position="36"/>
        <end position="69"/>
    </location>
</feature>
<accession>A0A7M2WY07</accession>
<sequence>MSEDDKPIQRRHFFREGLRSLLDNFGKVADPLQKALNEFDPKSRAEARAPAPGDTGSNTRSDPAEKPSRFVNKLRILRPPGAKEVEDDFVGTCSRCQNCVSACPVHAIQIDDNQADGVPFIIAEEQPCVMCDGLLCMYNCPSGAITALPIGLIDMGTAEWREGRCIRSEGTDCTMCVDRCPIGPRAIELRDGRIVVHEEGCTGCGVCEHDCPTSPKSIVVIPAAHRDA</sequence>
<dbReference type="KEGG" id="hbs:IPV69_26470"/>
<evidence type="ECO:0000313" key="7">
    <source>
        <dbReference type="Proteomes" id="UP000593765"/>
    </source>
</evidence>
<organism evidence="6 7">
    <name type="scientific">Humisphaera borealis</name>
    <dbReference type="NCBI Taxonomy" id="2807512"/>
    <lineage>
        <taxon>Bacteria</taxon>
        <taxon>Pseudomonadati</taxon>
        <taxon>Planctomycetota</taxon>
        <taxon>Phycisphaerae</taxon>
        <taxon>Tepidisphaerales</taxon>
        <taxon>Tepidisphaeraceae</taxon>
        <taxon>Humisphaera</taxon>
    </lineage>
</organism>
<feature type="domain" description="4Fe-4S ferredoxin-type" evidence="5">
    <location>
        <begin position="192"/>
        <end position="223"/>
    </location>
</feature>
<evidence type="ECO:0000256" key="1">
    <source>
        <dbReference type="ARBA" id="ARBA00022723"/>
    </source>
</evidence>
<dbReference type="InterPro" id="IPR017900">
    <property type="entry name" value="4Fe4S_Fe_S_CS"/>
</dbReference>
<dbReference type="Gene3D" id="3.30.70.20">
    <property type="match status" value="2"/>
</dbReference>
<feature type="domain" description="4Fe-4S ferredoxin-type" evidence="5">
    <location>
        <begin position="118"/>
        <end position="150"/>
    </location>
</feature>
<dbReference type="Proteomes" id="UP000593765">
    <property type="component" value="Chromosome"/>
</dbReference>
<dbReference type="GO" id="GO:0051536">
    <property type="term" value="F:iron-sulfur cluster binding"/>
    <property type="evidence" value="ECO:0007669"/>
    <property type="project" value="UniProtKB-KW"/>
</dbReference>
<proteinExistence type="predicted"/>
<dbReference type="EMBL" id="CP063458">
    <property type="protein sequence ID" value="QOV89691.1"/>
    <property type="molecule type" value="Genomic_DNA"/>
</dbReference>
<reference evidence="6 7" key="1">
    <citation type="submission" date="2020-10" db="EMBL/GenBank/DDBJ databases">
        <title>Wide distribution of Phycisphaera-like planctomycetes from WD2101 soil group in peatlands and genome analysis of the first cultivated representative.</title>
        <authorList>
            <person name="Dedysh S.N."/>
            <person name="Beletsky A.V."/>
            <person name="Ivanova A."/>
            <person name="Kulichevskaya I.S."/>
            <person name="Suzina N.E."/>
            <person name="Philippov D.A."/>
            <person name="Rakitin A.L."/>
            <person name="Mardanov A.V."/>
            <person name="Ravin N.V."/>
        </authorList>
    </citation>
    <scope>NUCLEOTIDE SEQUENCE [LARGE SCALE GENOMIC DNA]</scope>
    <source>
        <strain evidence="6 7">M1803</strain>
    </source>
</reference>
<dbReference type="PANTHER" id="PTHR43122:SF2">
    <property type="entry name" value="FERREDOXIN SUBUNIT OF PYRUVATE:FLAVODOXIN OXIDOREDUCTASE"/>
    <property type="match status" value="1"/>
</dbReference>
<evidence type="ECO:0000259" key="5">
    <source>
        <dbReference type="PROSITE" id="PS51379"/>
    </source>
</evidence>
<feature type="domain" description="4Fe-4S ferredoxin-type" evidence="5">
    <location>
        <begin position="83"/>
        <end position="113"/>
    </location>
</feature>
<dbReference type="PROSITE" id="PS51379">
    <property type="entry name" value="4FE4S_FER_2"/>
    <property type="match status" value="3"/>
</dbReference>
<dbReference type="CDD" id="cd16373">
    <property type="entry name" value="DMSOR_beta_like"/>
    <property type="match status" value="1"/>
</dbReference>
<dbReference type="InterPro" id="IPR017896">
    <property type="entry name" value="4Fe4S_Fe-S-bd"/>
</dbReference>
<evidence type="ECO:0000256" key="2">
    <source>
        <dbReference type="ARBA" id="ARBA00023004"/>
    </source>
</evidence>
<dbReference type="AlphaFoldDB" id="A0A7M2WY07"/>
<dbReference type="RefSeq" id="WP_206292744.1">
    <property type="nucleotide sequence ID" value="NZ_CP063458.1"/>
</dbReference>
<dbReference type="GO" id="GO:0046872">
    <property type="term" value="F:metal ion binding"/>
    <property type="evidence" value="ECO:0007669"/>
    <property type="project" value="UniProtKB-KW"/>
</dbReference>
<dbReference type="PROSITE" id="PS00198">
    <property type="entry name" value="4FE4S_FER_1"/>
    <property type="match status" value="2"/>
</dbReference>
<keyword evidence="1" id="KW-0479">Metal-binding</keyword>